<protein>
    <submittedName>
        <fullName evidence="1">Uncharacterized protein</fullName>
    </submittedName>
</protein>
<sequence>MLLAVPTVFADEVVAYRNDTPILRSQLAGDIPEVDKLVQLTLSPAIYEYLSAHRNQWEPDEATLQRAEAAMRRSLACLPYPTTLYDTPSVARFTAKALISGVLMQRFIHRSFGGGRLLEPKRGVLLPGVMAFDANNRMVHQLEEDGAFRILDPALRSEVFATLGDTEQGTLVPESQAEALFDPNKVFITCEPEAAAKVG</sequence>
<evidence type="ECO:0000313" key="1">
    <source>
        <dbReference type="EMBL" id="KRG63587.1"/>
    </source>
</evidence>
<accession>A0A0R0CDZ7</accession>
<dbReference type="AlphaFoldDB" id="A0A0R0CDZ7"/>
<proteinExistence type="predicted"/>
<comment type="caution">
    <text evidence="1">The sequence shown here is derived from an EMBL/GenBank/DDBJ whole genome shotgun (WGS) entry which is preliminary data.</text>
</comment>
<evidence type="ECO:0000313" key="2">
    <source>
        <dbReference type="Proteomes" id="UP000050864"/>
    </source>
</evidence>
<name>A0A0R0CDZ7_9GAMM</name>
<reference evidence="1 2" key="1">
    <citation type="submission" date="2015-05" db="EMBL/GenBank/DDBJ databases">
        <title>Genome sequencing and analysis of members of genus Stenotrophomonas.</title>
        <authorList>
            <person name="Patil P.P."/>
            <person name="Midha S."/>
            <person name="Patil P.B."/>
        </authorList>
    </citation>
    <scope>NUCLEOTIDE SEQUENCE [LARGE SCALE GENOMIC DNA]</scope>
    <source>
        <strain evidence="1 2">DSM 18929</strain>
    </source>
</reference>
<dbReference type="EMBL" id="LDJI01000021">
    <property type="protein sequence ID" value="KRG63587.1"/>
    <property type="molecule type" value="Genomic_DNA"/>
</dbReference>
<keyword evidence="2" id="KW-1185">Reference proteome</keyword>
<dbReference type="Proteomes" id="UP000050864">
    <property type="component" value="Unassembled WGS sequence"/>
</dbReference>
<organism evidence="1 2">
    <name type="scientific">Stenotrophomonas humi</name>
    <dbReference type="NCBI Taxonomy" id="405444"/>
    <lineage>
        <taxon>Bacteria</taxon>
        <taxon>Pseudomonadati</taxon>
        <taxon>Pseudomonadota</taxon>
        <taxon>Gammaproteobacteria</taxon>
        <taxon>Lysobacterales</taxon>
        <taxon>Lysobacteraceae</taxon>
        <taxon>Stenotrophomonas</taxon>
    </lineage>
</organism>
<dbReference type="STRING" id="405444.ABB26_11805"/>
<dbReference type="PATRIC" id="fig|405444.3.peg.1452"/>
<gene>
    <name evidence="1" type="ORF">ABB26_11805</name>
</gene>